<keyword evidence="2" id="KW-0732">Signal</keyword>
<dbReference type="Pfam" id="PF13795">
    <property type="entry name" value="HupE_UreJ_2"/>
    <property type="match status" value="1"/>
</dbReference>
<reference evidence="3" key="1">
    <citation type="submission" date="2022-07" db="EMBL/GenBank/DDBJ databases">
        <authorList>
            <person name="Otstavnykh N."/>
            <person name="Isaeva M."/>
            <person name="Bystritskaya E."/>
        </authorList>
    </citation>
    <scope>NUCLEOTIDE SEQUENCE</scope>
    <source>
        <strain evidence="3">10Alg 79</strain>
    </source>
</reference>
<organism evidence="3 4">
    <name type="scientific">Rhodalgimonas zhirmunskyi</name>
    <dbReference type="NCBI Taxonomy" id="2964767"/>
    <lineage>
        <taxon>Bacteria</taxon>
        <taxon>Pseudomonadati</taxon>
        <taxon>Pseudomonadota</taxon>
        <taxon>Alphaproteobacteria</taxon>
        <taxon>Rhodobacterales</taxon>
        <taxon>Roseobacteraceae</taxon>
        <taxon>Rhodalgimonas</taxon>
    </lineage>
</organism>
<dbReference type="EMBL" id="JANFFA010000001">
    <property type="protein sequence ID" value="MDQ2092795.1"/>
    <property type="molecule type" value="Genomic_DNA"/>
</dbReference>
<keyword evidence="1" id="KW-1133">Transmembrane helix</keyword>
<proteinExistence type="predicted"/>
<dbReference type="AlphaFoldDB" id="A0AAJ1U3Z4"/>
<protein>
    <submittedName>
        <fullName evidence="3">HupE/UreJ family protein</fullName>
    </submittedName>
</protein>
<keyword evidence="4" id="KW-1185">Reference proteome</keyword>
<evidence type="ECO:0000313" key="3">
    <source>
        <dbReference type="EMBL" id="MDQ2092795.1"/>
    </source>
</evidence>
<comment type="caution">
    <text evidence="3">The sequence shown here is derived from an EMBL/GenBank/DDBJ whole genome shotgun (WGS) entry which is preliminary data.</text>
</comment>
<feature type="transmembrane region" description="Helical" evidence="1">
    <location>
        <begin position="261"/>
        <end position="279"/>
    </location>
</feature>
<gene>
    <name evidence="3" type="ORF">NOI20_01585</name>
</gene>
<dbReference type="RefSeq" id="WP_317624414.1">
    <property type="nucleotide sequence ID" value="NZ_JANFFA010000001.1"/>
</dbReference>
<dbReference type="Proteomes" id="UP001227162">
    <property type="component" value="Unassembled WGS sequence"/>
</dbReference>
<feature type="transmembrane region" description="Helical" evidence="1">
    <location>
        <begin position="286"/>
        <end position="306"/>
    </location>
</feature>
<sequence>MRALRLITGLIASVFLFAHANVAAAHEVFPSILNIAPVEGAPDELRLEYDVNLEAMLAGIDLRDLTDTNAAPNVADYDALRALSPEALLDRFRAGQGALSAKLHLLADGEEVPLVYQEAEVFDPGNPEIARQTRLIYSAPLPAGTTMLRTGWAPEYGTLVVRQNGVAEPFTGTVTGGAMTGPFHAAGGDARSGWAAFAEYIPIGFDHIVPKGLDHILFVLGVFLLAARWRPILWQVTAFTLAHTITLAAGALGWVVVPGSIVEPLIAASIVYIAVENILTNHLTPWRPVVVFLFGLLHGLGFASVLEEFGLPTDAFIPALLGFNVGVELGQITVIAIAFLTVGFWFRDKPWYRQVVVIPGSTAIALVGAWWFIERTVL</sequence>
<accession>A0AAJ1U3Z4</accession>
<keyword evidence="1" id="KW-0812">Transmembrane</keyword>
<feature type="transmembrane region" description="Helical" evidence="1">
    <location>
        <begin position="355"/>
        <end position="373"/>
    </location>
</feature>
<reference evidence="3" key="2">
    <citation type="submission" date="2023-04" db="EMBL/GenBank/DDBJ databases">
        <title>'Rhodoalgimonas zhirmunskyi' gen. nov., isolated from a red alga.</title>
        <authorList>
            <person name="Nedashkovskaya O.I."/>
            <person name="Otstavnykh N.Y."/>
            <person name="Bystritskaya E.P."/>
            <person name="Balabanova L.A."/>
            <person name="Isaeva M.P."/>
        </authorList>
    </citation>
    <scope>NUCLEOTIDE SEQUENCE</scope>
    <source>
        <strain evidence="3">10Alg 79</strain>
    </source>
</reference>
<keyword evidence="1" id="KW-0472">Membrane</keyword>
<feature type="transmembrane region" description="Helical" evidence="1">
    <location>
        <begin position="212"/>
        <end position="229"/>
    </location>
</feature>
<evidence type="ECO:0000256" key="1">
    <source>
        <dbReference type="SAM" id="Phobius"/>
    </source>
</evidence>
<name>A0AAJ1U3Z4_9RHOB</name>
<feature type="chain" id="PRO_5042518991" evidence="2">
    <location>
        <begin position="21"/>
        <end position="378"/>
    </location>
</feature>
<dbReference type="InterPro" id="IPR032809">
    <property type="entry name" value="Put_HupE_UreJ"/>
</dbReference>
<evidence type="ECO:0000256" key="2">
    <source>
        <dbReference type="SAM" id="SignalP"/>
    </source>
</evidence>
<feature type="signal peptide" evidence="2">
    <location>
        <begin position="1"/>
        <end position="20"/>
    </location>
</feature>
<evidence type="ECO:0000313" key="4">
    <source>
        <dbReference type="Proteomes" id="UP001227162"/>
    </source>
</evidence>
<feature type="transmembrane region" description="Helical" evidence="1">
    <location>
        <begin position="326"/>
        <end position="346"/>
    </location>
</feature>